<keyword evidence="2" id="KW-1185">Reference proteome</keyword>
<dbReference type="Proteomes" id="UP000190750">
    <property type="component" value="Unassembled WGS sequence"/>
</dbReference>
<dbReference type="RefSeq" id="WP_078366339.1">
    <property type="nucleotide sequence ID" value="NZ_MTJN01000002.1"/>
</dbReference>
<protein>
    <submittedName>
        <fullName evidence="1">Uncharacterized protein</fullName>
    </submittedName>
</protein>
<proteinExistence type="predicted"/>
<sequence length="80" mass="8803">MNTIQRTFASIPYSIASRLDAWAVWAAKHLPIDGAGVVYWRDGPWGVRFGKQGTSRFLQVGGYEVCIDFRTPGKALVSAS</sequence>
<gene>
    <name evidence="1" type="ORF">RF819_18710</name>
</gene>
<evidence type="ECO:0000313" key="2">
    <source>
        <dbReference type="Proteomes" id="UP000190750"/>
    </source>
</evidence>
<evidence type="ECO:0000313" key="1">
    <source>
        <dbReference type="EMBL" id="OOV08457.1"/>
    </source>
</evidence>
<dbReference type="EMBL" id="MTJN01000002">
    <property type="protein sequence ID" value="OOV08457.1"/>
    <property type="molecule type" value="Genomic_DNA"/>
</dbReference>
<dbReference type="AlphaFoldDB" id="A0A1T1AWM4"/>
<name>A0A1T1AWM4_RHOFE</name>
<organism evidence="1 2">
    <name type="scientific">Rhodoferax fermentans</name>
    <dbReference type="NCBI Taxonomy" id="28066"/>
    <lineage>
        <taxon>Bacteria</taxon>
        <taxon>Pseudomonadati</taxon>
        <taxon>Pseudomonadota</taxon>
        <taxon>Betaproteobacteria</taxon>
        <taxon>Burkholderiales</taxon>
        <taxon>Comamonadaceae</taxon>
        <taxon>Rhodoferax</taxon>
    </lineage>
</organism>
<accession>A0A1T1AWM4</accession>
<reference evidence="1 2" key="1">
    <citation type="submission" date="2017-01" db="EMBL/GenBank/DDBJ databases">
        <title>Genome sequencing of Rhodoferax fermentans JCM 7819.</title>
        <authorList>
            <person name="Kim Y.J."/>
            <person name="Farh M.E.-A."/>
            <person name="Yang D.-C."/>
        </authorList>
    </citation>
    <scope>NUCLEOTIDE SEQUENCE [LARGE SCALE GENOMIC DNA]</scope>
    <source>
        <strain evidence="1 2">JCM 7819</strain>
    </source>
</reference>
<comment type="caution">
    <text evidence="1">The sequence shown here is derived from an EMBL/GenBank/DDBJ whole genome shotgun (WGS) entry which is preliminary data.</text>
</comment>